<feature type="domain" description="Cell envelope-related transcriptional attenuator" evidence="4">
    <location>
        <begin position="111"/>
        <end position="269"/>
    </location>
</feature>
<dbReference type="Gene3D" id="3.40.630.190">
    <property type="entry name" value="LCP protein"/>
    <property type="match status" value="1"/>
</dbReference>
<evidence type="ECO:0000256" key="1">
    <source>
        <dbReference type="ARBA" id="ARBA00006068"/>
    </source>
</evidence>
<keyword evidence="3" id="KW-1133">Transmembrane helix</keyword>
<dbReference type="STRING" id="640635.SAMN04489806_1023"/>
<dbReference type="PANTHER" id="PTHR33392:SF6">
    <property type="entry name" value="POLYISOPRENYL-TEICHOIC ACID--PEPTIDOGLYCAN TEICHOIC ACID TRANSFERASE TAGU"/>
    <property type="match status" value="1"/>
</dbReference>
<evidence type="ECO:0000256" key="3">
    <source>
        <dbReference type="SAM" id="Phobius"/>
    </source>
</evidence>
<dbReference type="EMBL" id="FNRY01000001">
    <property type="protein sequence ID" value="SEB53841.1"/>
    <property type="molecule type" value="Genomic_DNA"/>
</dbReference>
<proteinExistence type="inferred from homology"/>
<name>A0A1H4K5L7_9MICO</name>
<feature type="transmembrane region" description="Helical" evidence="3">
    <location>
        <begin position="28"/>
        <end position="51"/>
    </location>
</feature>
<dbReference type="Pfam" id="PF03816">
    <property type="entry name" value="LytR_cpsA_psr"/>
    <property type="match status" value="1"/>
</dbReference>
<dbReference type="AlphaFoldDB" id="A0A1H4K5L7"/>
<dbReference type="InterPro" id="IPR050922">
    <property type="entry name" value="LytR/CpsA/Psr_CW_biosynth"/>
</dbReference>
<keyword evidence="3" id="KW-0472">Membrane</keyword>
<reference evidence="5 6" key="1">
    <citation type="submission" date="2016-10" db="EMBL/GenBank/DDBJ databases">
        <authorList>
            <person name="de Groot N.N."/>
        </authorList>
    </citation>
    <scope>NUCLEOTIDE SEQUENCE [LARGE SCALE GENOMIC DNA]</scope>
    <source>
        <strain evidence="5 6">DSM 21799</strain>
    </source>
</reference>
<accession>A0A1H4K5L7</accession>
<sequence length="417" mass="43633">MGKRETQSHESSAIRHGRLKRRNAGRTVLKGVAATVTVVAVSAVGVGAWAVTDVMNDVQPGVALVGETPGQIIPDVNSIEGGINLLVIGSDSRAGQGDGYGDPKKETGVLNDVTMLLHVAEDHSNATIVSFPRDMRVPIPQCPRPEEDGGGFYSAMSSQPIHASLGYGGIACTAETVEQLTGLDIPFVGLVQFNGVVALSKALGGVDVCLAAPISDKHTDLDLPAGNVTLEGDLALQFLRTRYGVSDGSDLGRISNQQMFLSATVRELKEAGTLTDPVTLYSIAKVAAHNMDFSQNLRSLNTMVSIALTLKDIPNDKITFVQYPNHYGPDGEVYPTIQAAEVLMDAVKADKDLTITDGTGGSVPKDQKTIAPNTPETTNPSTASPGSSEAPDDSTVELPPGVYGQRADEVTCAAGNG</sequence>
<protein>
    <submittedName>
        <fullName evidence="5">Cell envelope-related function transcriptional attenuator common domain-containing protein</fullName>
    </submittedName>
</protein>
<dbReference type="NCBIfam" id="TIGR00350">
    <property type="entry name" value="lytR_cpsA_psr"/>
    <property type="match status" value="1"/>
</dbReference>
<dbReference type="InterPro" id="IPR004474">
    <property type="entry name" value="LytR_CpsA_psr"/>
</dbReference>
<keyword evidence="3" id="KW-0812">Transmembrane</keyword>
<feature type="region of interest" description="Disordered" evidence="2">
    <location>
        <begin position="1"/>
        <end position="20"/>
    </location>
</feature>
<evidence type="ECO:0000313" key="5">
    <source>
        <dbReference type="EMBL" id="SEB53841.1"/>
    </source>
</evidence>
<dbReference type="PANTHER" id="PTHR33392">
    <property type="entry name" value="POLYISOPRENYL-TEICHOIC ACID--PEPTIDOGLYCAN TEICHOIC ACID TRANSFERASE TAGU"/>
    <property type="match status" value="1"/>
</dbReference>
<keyword evidence="6" id="KW-1185">Reference proteome</keyword>
<evidence type="ECO:0000259" key="4">
    <source>
        <dbReference type="Pfam" id="PF03816"/>
    </source>
</evidence>
<feature type="region of interest" description="Disordered" evidence="2">
    <location>
        <begin position="353"/>
        <end position="405"/>
    </location>
</feature>
<gene>
    <name evidence="5" type="ORF">SAMN04489806_1023</name>
</gene>
<comment type="similarity">
    <text evidence="1">Belongs to the LytR/CpsA/Psr (LCP) family.</text>
</comment>
<dbReference type="OrthoDB" id="9782542at2"/>
<feature type="compositionally biased region" description="Polar residues" evidence="2">
    <location>
        <begin position="370"/>
        <end position="387"/>
    </location>
</feature>
<dbReference type="Proteomes" id="UP000199183">
    <property type="component" value="Unassembled WGS sequence"/>
</dbReference>
<evidence type="ECO:0000313" key="6">
    <source>
        <dbReference type="Proteomes" id="UP000199183"/>
    </source>
</evidence>
<evidence type="ECO:0000256" key="2">
    <source>
        <dbReference type="SAM" id="MobiDB-lite"/>
    </source>
</evidence>
<organism evidence="5 6">
    <name type="scientific">Paramicrobacterium humi</name>
    <dbReference type="NCBI Taxonomy" id="640635"/>
    <lineage>
        <taxon>Bacteria</taxon>
        <taxon>Bacillati</taxon>
        <taxon>Actinomycetota</taxon>
        <taxon>Actinomycetes</taxon>
        <taxon>Micrococcales</taxon>
        <taxon>Microbacteriaceae</taxon>
        <taxon>Paramicrobacterium</taxon>
    </lineage>
</organism>